<evidence type="ECO:0000256" key="1">
    <source>
        <dbReference type="SAM" id="MobiDB-lite"/>
    </source>
</evidence>
<dbReference type="InterPro" id="IPR050678">
    <property type="entry name" value="DNA_Partitioning_ATPase"/>
</dbReference>
<dbReference type="PANTHER" id="PTHR13696">
    <property type="entry name" value="P-LOOP CONTAINING NUCLEOSIDE TRIPHOSPHATE HYDROLASE"/>
    <property type="match status" value="1"/>
</dbReference>
<dbReference type="Proteomes" id="UP001501729">
    <property type="component" value="Unassembled WGS sequence"/>
</dbReference>
<feature type="compositionally biased region" description="Basic and acidic residues" evidence="1">
    <location>
        <begin position="290"/>
        <end position="299"/>
    </location>
</feature>
<sequence length="299" mass="33127">MDGSHEENMLAYSTYSEAGGVGKTTTAANLAVAHARAGLKPLVVPLDPQDGDLSRLFDIDDQRTEAVDNIVRHMIRRPKGNFDDLIRTVDAVDIIPEHNMLSDLAEYLQREKDQAEAMGEAFGMHAQLLRVLREAGVPDEYDVLICDPPATEGPHLYNAIHATRSLVIPVEPTAKGRAAVEGLESLVTGLENQLDVKVGVLGALPIGFKDTRDQRKILDGITYPVPEIIGERASLMEGCWMQQCSAFTYVREHRNRYRDYELETLAQFDKIARHLENEVGIEAPNPPKPGDLDHEVITV</sequence>
<protein>
    <submittedName>
        <fullName evidence="3">ParA family protein</fullName>
    </submittedName>
</protein>
<reference evidence="3 4" key="1">
    <citation type="journal article" date="2019" name="Int. J. Syst. Evol. Microbiol.">
        <title>The Global Catalogue of Microorganisms (GCM) 10K type strain sequencing project: providing services to taxonomists for standard genome sequencing and annotation.</title>
        <authorList>
            <consortium name="The Broad Institute Genomics Platform"/>
            <consortium name="The Broad Institute Genome Sequencing Center for Infectious Disease"/>
            <person name="Wu L."/>
            <person name="Ma J."/>
        </authorList>
    </citation>
    <scope>NUCLEOTIDE SEQUENCE [LARGE SCALE GENOMIC DNA]</scope>
    <source>
        <strain evidence="3 4">JCM 17504</strain>
    </source>
</reference>
<accession>A0AAV3UJ73</accession>
<gene>
    <name evidence="3" type="ORF">GCM10025751_30180</name>
</gene>
<dbReference type="EMBL" id="BAABKX010000013">
    <property type="protein sequence ID" value="GAA5053191.1"/>
    <property type="molecule type" value="Genomic_DNA"/>
</dbReference>
<dbReference type="AlphaFoldDB" id="A0AAV3UJ73"/>
<feature type="domain" description="AAA" evidence="2">
    <location>
        <begin position="16"/>
        <end position="191"/>
    </location>
</feature>
<dbReference type="CDD" id="cd02042">
    <property type="entry name" value="ParAB_family"/>
    <property type="match status" value="1"/>
</dbReference>
<feature type="region of interest" description="Disordered" evidence="1">
    <location>
        <begin position="280"/>
        <end position="299"/>
    </location>
</feature>
<dbReference type="InterPro" id="IPR025669">
    <property type="entry name" value="AAA_dom"/>
</dbReference>
<organism evidence="3 4">
    <name type="scientific">Haladaptatus pallidirubidus</name>
    <dbReference type="NCBI Taxonomy" id="1008152"/>
    <lineage>
        <taxon>Archaea</taxon>
        <taxon>Methanobacteriati</taxon>
        <taxon>Methanobacteriota</taxon>
        <taxon>Stenosarchaea group</taxon>
        <taxon>Halobacteria</taxon>
        <taxon>Halobacteriales</taxon>
        <taxon>Haladaptataceae</taxon>
        <taxon>Haladaptatus</taxon>
    </lineage>
</organism>
<evidence type="ECO:0000313" key="4">
    <source>
        <dbReference type="Proteomes" id="UP001501729"/>
    </source>
</evidence>
<comment type="caution">
    <text evidence="3">The sequence shown here is derived from an EMBL/GenBank/DDBJ whole genome shotgun (WGS) entry which is preliminary data.</text>
</comment>
<dbReference type="InterPro" id="IPR027417">
    <property type="entry name" value="P-loop_NTPase"/>
</dbReference>
<dbReference type="Gene3D" id="3.40.50.300">
    <property type="entry name" value="P-loop containing nucleotide triphosphate hydrolases"/>
    <property type="match status" value="1"/>
</dbReference>
<evidence type="ECO:0000313" key="3">
    <source>
        <dbReference type="EMBL" id="GAA5053191.1"/>
    </source>
</evidence>
<keyword evidence="4" id="KW-1185">Reference proteome</keyword>
<dbReference type="Pfam" id="PF13614">
    <property type="entry name" value="AAA_31"/>
    <property type="match status" value="1"/>
</dbReference>
<dbReference type="SUPFAM" id="SSF52540">
    <property type="entry name" value="P-loop containing nucleoside triphosphate hydrolases"/>
    <property type="match status" value="1"/>
</dbReference>
<name>A0AAV3UJ73_9EURY</name>
<evidence type="ECO:0000259" key="2">
    <source>
        <dbReference type="Pfam" id="PF13614"/>
    </source>
</evidence>
<dbReference type="PANTHER" id="PTHR13696:SF99">
    <property type="entry name" value="COBYRINIC ACID AC-DIAMIDE SYNTHASE"/>
    <property type="match status" value="1"/>
</dbReference>
<proteinExistence type="predicted"/>